<keyword evidence="2" id="KW-1185">Reference proteome</keyword>
<organism evidence="1 2">
    <name type="scientific">Caerostris extrusa</name>
    <name type="common">Bark spider</name>
    <name type="synonym">Caerostris bankana</name>
    <dbReference type="NCBI Taxonomy" id="172846"/>
    <lineage>
        <taxon>Eukaryota</taxon>
        <taxon>Metazoa</taxon>
        <taxon>Ecdysozoa</taxon>
        <taxon>Arthropoda</taxon>
        <taxon>Chelicerata</taxon>
        <taxon>Arachnida</taxon>
        <taxon>Araneae</taxon>
        <taxon>Araneomorphae</taxon>
        <taxon>Entelegynae</taxon>
        <taxon>Araneoidea</taxon>
        <taxon>Araneidae</taxon>
        <taxon>Caerostris</taxon>
    </lineage>
</organism>
<sequence>PLPIDQDYSARDDIMKARPIERRRNLASCLKLVAEMCARY</sequence>
<protein>
    <submittedName>
        <fullName evidence="1">Uncharacterized protein</fullName>
    </submittedName>
</protein>
<feature type="non-terminal residue" evidence="1">
    <location>
        <position position="1"/>
    </location>
</feature>
<dbReference type="Proteomes" id="UP001054945">
    <property type="component" value="Unassembled WGS sequence"/>
</dbReference>
<proteinExistence type="predicted"/>
<comment type="caution">
    <text evidence="1">The sequence shown here is derived from an EMBL/GenBank/DDBJ whole genome shotgun (WGS) entry which is preliminary data.</text>
</comment>
<gene>
    <name evidence="1" type="ORF">CEXT_168861</name>
</gene>
<evidence type="ECO:0000313" key="1">
    <source>
        <dbReference type="EMBL" id="GIX93660.1"/>
    </source>
</evidence>
<accession>A0AAV4PAN6</accession>
<dbReference type="EMBL" id="BPLR01004285">
    <property type="protein sequence ID" value="GIX93660.1"/>
    <property type="molecule type" value="Genomic_DNA"/>
</dbReference>
<evidence type="ECO:0000313" key="2">
    <source>
        <dbReference type="Proteomes" id="UP001054945"/>
    </source>
</evidence>
<name>A0AAV4PAN6_CAEEX</name>
<dbReference type="AlphaFoldDB" id="A0AAV4PAN6"/>
<reference evidence="1 2" key="1">
    <citation type="submission" date="2021-06" db="EMBL/GenBank/DDBJ databases">
        <title>Caerostris extrusa draft genome.</title>
        <authorList>
            <person name="Kono N."/>
            <person name="Arakawa K."/>
        </authorList>
    </citation>
    <scope>NUCLEOTIDE SEQUENCE [LARGE SCALE GENOMIC DNA]</scope>
</reference>